<dbReference type="InterPro" id="IPR008918">
    <property type="entry name" value="HhH2"/>
</dbReference>
<evidence type="ECO:0000259" key="12">
    <source>
        <dbReference type="SMART" id="SM00484"/>
    </source>
</evidence>
<evidence type="ECO:0000256" key="3">
    <source>
        <dbReference type="ARBA" id="ARBA00022722"/>
    </source>
</evidence>
<dbReference type="GO" id="GO:0006281">
    <property type="term" value="P:DNA repair"/>
    <property type="evidence" value="ECO:0007669"/>
    <property type="project" value="UniProtKB-KW"/>
</dbReference>
<evidence type="ECO:0000256" key="8">
    <source>
        <dbReference type="ARBA" id="ARBA00022839"/>
    </source>
</evidence>
<dbReference type="AlphaFoldDB" id="A0A5E8CMH4"/>
<keyword evidence="8" id="KW-0269">Exonuclease</keyword>
<keyword evidence="9" id="KW-0460">Magnesium</keyword>
<evidence type="ECO:0000259" key="13">
    <source>
        <dbReference type="SMART" id="SM00485"/>
    </source>
</evidence>
<dbReference type="SUPFAM" id="SSF47807">
    <property type="entry name" value="5' to 3' exonuclease, C-terminal subdomain"/>
    <property type="match status" value="1"/>
</dbReference>
<evidence type="ECO:0000256" key="4">
    <source>
        <dbReference type="ARBA" id="ARBA00022723"/>
    </source>
</evidence>
<evidence type="ECO:0000256" key="7">
    <source>
        <dbReference type="ARBA" id="ARBA00022801"/>
    </source>
</evidence>
<dbReference type="FunFam" id="1.10.150.20:FF:000009">
    <property type="entry name" value="Flap endonuclease 1"/>
    <property type="match status" value="1"/>
</dbReference>
<evidence type="ECO:0000256" key="10">
    <source>
        <dbReference type="ARBA" id="ARBA00023128"/>
    </source>
</evidence>
<dbReference type="InterPro" id="IPR006084">
    <property type="entry name" value="XPG/Rad2"/>
</dbReference>
<dbReference type="SUPFAM" id="SSF88723">
    <property type="entry name" value="PIN domain-like"/>
    <property type="match status" value="1"/>
</dbReference>
<dbReference type="GO" id="GO:0046872">
    <property type="term" value="F:metal ion binding"/>
    <property type="evidence" value="ECO:0007669"/>
    <property type="project" value="UniProtKB-KW"/>
</dbReference>
<dbReference type="GO" id="GO:0003677">
    <property type="term" value="F:DNA binding"/>
    <property type="evidence" value="ECO:0007669"/>
    <property type="project" value="InterPro"/>
</dbReference>
<dbReference type="PANTHER" id="PTHR11081:SF9">
    <property type="entry name" value="FLAP ENDONUCLEASE 1"/>
    <property type="match status" value="1"/>
</dbReference>
<dbReference type="Gene3D" id="3.40.50.1010">
    <property type="entry name" value="5'-nuclease"/>
    <property type="match status" value="1"/>
</dbReference>
<dbReference type="PANTHER" id="PTHR11081">
    <property type="entry name" value="FLAP ENDONUCLEASE FAMILY MEMBER"/>
    <property type="match status" value="1"/>
</dbReference>
<dbReference type="Gene3D" id="1.10.150.20">
    <property type="entry name" value="5' to 3' exonuclease, C-terminal subdomain"/>
    <property type="match status" value="1"/>
</dbReference>
<dbReference type="EMBL" id="CABVLZ010000004">
    <property type="protein sequence ID" value="VVU95440.1"/>
    <property type="molecule type" value="Genomic_DNA"/>
</dbReference>
<dbReference type="GO" id="GO:0006260">
    <property type="term" value="P:DNA replication"/>
    <property type="evidence" value="ECO:0007669"/>
    <property type="project" value="UniProtKB-KW"/>
</dbReference>
<evidence type="ECO:0000256" key="11">
    <source>
        <dbReference type="ARBA" id="ARBA00023204"/>
    </source>
</evidence>
<evidence type="ECO:0000256" key="5">
    <source>
        <dbReference type="ARBA" id="ARBA00022759"/>
    </source>
</evidence>
<dbReference type="InterPro" id="IPR036279">
    <property type="entry name" value="5-3_exonuclease_C_sf"/>
</dbReference>
<evidence type="ECO:0000256" key="9">
    <source>
        <dbReference type="ARBA" id="ARBA00022842"/>
    </source>
</evidence>
<dbReference type="InterPro" id="IPR006085">
    <property type="entry name" value="XPG_DNA_repair_N"/>
</dbReference>
<dbReference type="InterPro" id="IPR006086">
    <property type="entry name" value="XPG-I_dom"/>
</dbReference>
<gene>
    <name evidence="14" type="ORF">CPAV1605_1191</name>
</gene>
<keyword evidence="2" id="KW-0235">DNA replication</keyword>
<evidence type="ECO:0000256" key="1">
    <source>
        <dbReference type="ARBA" id="ARBA00001946"/>
    </source>
</evidence>
<keyword evidence="10" id="KW-0496">Mitochondrion</keyword>
<evidence type="ECO:0000256" key="2">
    <source>
        <dbReference type="ARBA" id="ARBA00022705"/>
    </source>
</evidence>
<dbReference type="CDD" id="cd09907">
    <property type="entry name" value="H3TH_FEN1-Euk"/>
    <property type="match status" value="1"/>
</dbReference>
<evidence type="ECO:0000256" key="6">
    <source>
        <dbReference type="ARBA" id="ARBA00022763"/>
    </source>
</evidence>
<dbReference type="SMART" id="SM00484">
    <property type="entry name" value="XPGI"/>
    <property type="match status" value="1"/>
</dbReference>
<reference evidence="14" key="1">
    <citation type="submission" date="2019-09" db="EMBL/GenBank/DDBJ databases">
        <authorList>
            <person name="Needham M D."/>
        </authorList>
    </citation>
    <scope>NUCLEOTIDE SEQUENCE</scope>
</reference>
<name>A0A5E8CMH4_9ZZZZ</name>
<dbReference type="InterPro" id="IPR023426">
    <property type="entry name" value="Flap_endonuc"/>
</dbReference>
<keyword evidence="5" id="KW-0255">Endonuclease</keyword>
<evidence type="ECO:0000313" key="14">
    <source>
        <dbReference type="EMBL" id="VVU95440.1"/>
    </source>
</evidence>
<dbReference type="InterPro" id="IPR029060">
    <property type="entry name" value="PIN-like_dom_sf"/>
</dbReference>
<dbReference type="SMART" id="SM00279">
    <property type="entry name" value="HhH2"/>
    <property type="match status" value="1"/>
</dbReference>
<proteinExistence type="inferred from homology"/>
<dbReference type="Pfam" id="PF00752">
    <property type="entry name" value="XPG_N"/>
    <property type="match status" value="1"/>
</dbReference>
<protein>
    <submittedName>
        <fullName evidence="14">XPG I-region</fullName>
    </submittedName>
</protein>
<accession>A0A5E8CMH4</accession>
<dbReference type="GO" id="GO:0008409">
    <property type="term" value="F:5'-3' exonuclease activity"/>
    <property type="evidence" value="ECO:0007669"/>
    <property type="project" value="TreeGrafter"/>
</dbReference>
<dbReference type="GO" id="GO:0017108">
    <property type="term" value="F:5'-flap endonuclease activity"/>
    <property type="evidence" value="ECO:0007669"/>
    <property type="project" value="TreeGrafter"/>
</dbReference>
<organism evidence="14">
    <name type="scientific">seawater metagenome</name>
    <dbReference type="NCBI Taxonomy" id="1561972"/>
    <lineage>
        <taxon>unclassified sequences</taxon>
        <taxon>metagenomes</taxon>
        <taxon>ecological metagenomes</taxon>
    </lineage>
</organism>
<keyword evidence="3" id="KW-0540">Nuclease</keyword>
<dbReference type="PROSITE" id="PS00842">
    <property type="entry name" value="XPG_2"/>
    <property type="match status" value="1"/>
</dbReference>
<dbReference type="FunFam" id="3.40.50.1010:FF:000016">
    <property type="entry name" value="Flap endonuclease 1"/>
    <property type="match status" value="1"/>
</dbReference>
<keyword evidence="11" id="KW-0234">DNA repair</keyword>
<feature type="domain" description="XPG-I" evidence="12">
    <location>
        <begin position="142"/>
        <end position="211"/>
    </location>
</feature>
<dbReference type="CDD" id="cd09867">
    <property type="entry name" value="PIN_FEN1"/>
    <property type="match status" value="1"/>
</dbReference>
<comment type="cofactor">
    <cofactor evidence="1">
        <name>Mg(2+)</name>
        <dbReference type="ChEBI" id="CHEBI:18420"/>
    </cofactor>
</comment>
<dbReference type="InterPro" id="IPR019974">
    <property type="entry name" value="XPG_CS"/>
</dbReference>
<keyword evidence="4" id="KW-0479">Metal-binding</keyword>
<feature type="domain" description="XPG N-terminal" evidence="13">
    <location>
        <begin position="1"/>
        <end position="106"/>
    </location>
</feature>
<sequence length="350" mass="40403">MGIKNLHKLLRKWENVIQERNIQDFAGKKIAIDISILVYQIVIAIRNTGTDLVNTNGDITSHLLGIFNKTISMLEKGIYPVYVFDGKPPNMKNSILKSRREQRKKAKLKMKQADNKEDKIKYFKRSVVVTKKQLNECSQLIQLMGIPVVNAPQEADSQCAQLAKDGLVYGVSTEDMDILTFGSPRIIRNLSSKKKEIIQIDLEKILKKLELNYLQFIDLCILLGCDYCTTIPGIGMKKAYQLIKQFGSIETFIESLNETDIKKEYENLNKSLVPENYNYRNTSNYFQNPIVKDSKQINLQWTEPDYDKILEFMVSQFGFNKSKIQKGIARLRRAYNSLNKNNKQIPHYIC</sequence>
<dbReference type="Pfam" id="PF00867">
    <property type="entry name" value="XPG_I"/>
    <property type="match status" value="1"/>
</dbReference>
<keyword evidence="6" id="KW-0227">DNA damage</keyword>
<dbReference type="HAMAP" id="MF_00614">
    <property type="entry name" value="Fen"/>
    <property type="match status" value="1"/>
</dbReference>
<dbReference type="SMART" id="SM00485">
    <property type="entry name" value="XPGN"/>
    <property type="match status" value="1"/>
</dbReference>
<keyword evidence="7" id="KW-0378">Hydrolase</keyword>
<dbReference type="PRINTS" id="PR00853">
    <property type="entry name" value="XPGRADSUPER"/>
</dbReference>